<keyword evidence="2" id="KW-1185">Reference proteome</keyword>
<dbReference type="PANTHER" id="PTHR42782">
    <property type="entry name" value="SI:CH73-314G15.3"/>
    <property type="match status" value="1"/>
</dbReference>
<dbReference type="InterPro" id="IPR011197">
    <property type="entry name" value="UCP012318"/>
</dbReference>
<dbReference type="InterPro" id="IPR009078">
    <property type="entry name" value="Ferritin-like_SF"/>
</dbReference>
<dbReference type="Pfam" id="PF04305">
    <property type="entry name" value="DUF455"/>
    <property type="match status" value="1"/>
</dbReference>
<dbReference type="RefSeq" id="WP_400878166.1">
    <property type="nucleotide sequence ID" value="NZ_JBIWXY010000001.1"/>
</dbReference>
<proteinExistence type="predicted"/>
<accession>A0ABW8GIA7</accession>
<dbReference type="PIRSF" id="PIRSF012318">
    <property type="entry name" value="UCP012318"/>
    <property type="match status" value="1"/>
</dbReference>
<dbReference type="Proteomes" id="UP001617669">
    <property type="component" value="Unassembled WGS sequence"/>
</dbReference>
<comment type="caution">
    <text evidence="1">The sequence shown here is derived from an EMBL/GenBank/DDBJ whole genome shotgun (WGS) entry which is preliminary data.</text>
</comment>
<dbReference type="EMBL" id="JBIWXY010000001">
    <property type="protein sequence ID" value="MFJ5444822.1"/>
    <property type="molecule type" value="Genomic_DNA"/>
</dbReference>
<organism evidence="1 2">
    <name type="scientific">Methylobacillus methanolivorans</name>
    <dbReference type="NCBI Taxonomy" id="1848927"/>
    <lineage>
        <taxon>Bacteria</taxon>
        <taxon>Pseudomonadati</taxon>
        <taxon>Pseudomonadota</taxon>
        <taxon>Betaproteobacteria</taxon>
        <taxon>Nitrosomonadales</taxon>
        <taxon>Methylophilaceae</taxon>
        <taxon>Methylobacillus</taxon>
    </lineage>
</organism>
<gene>
    <name evidence="1" type="ORF">ACIKP9_01120</name>
</gene>
<sequence>MTLQAMTSGAQQARVELRQAALQMLCQRDPNTKAQAVQRLYEAWQAGATRIDPQPNLEVKDAIPGRPDKPELVSPLLLERRSMRTAEGRAALIHALAHIEFNAINLALDAIWRFVDMPEQYYADWLKIAAEEALHFSMLQAHLQSLGYQYGDFTGHDSLWEMVAKTSDDVLARMALVPRTLEARGLDASPPLRAKLAQAGDLKAAAILDILLRDEIGHVAIGNHWYGWLCEQRGLEPISTYTKLTTQYEAPKLRGPFNFPARRAAGFSEAELALLEHPSR</sequence>
<dbReference type="CDD" id="cd00657">
    <property type="entry name" value="Ferritin_like"/>
    <property type="match status" value="1"/>
</dbReference>
<name>A0ABW8GIA7_9PROT</name>
<evidence type="ECO:0000313" key="2">
    <source>
        <dbReference type="Proteomes" id="UP001617669"/>
    </source>
</evidence>
<dbReference type="PANTHER" id="PTHR42782:SF4">
    <property type="entry name" value="DUF455 DOMAIN-CONTAINING PROTEIN"/>
    <property type="match status" value="1"/>
</dbReference>
<dbReference type="SUPFAM" id="SSF47240">
    <property type="entry name" value="Ferritin-like"/>
    <property type="match status" value="1"/>
</dbReference>
<reference evidence="1 2" key="1">
    <citation type="submission" date="2024-11" db="EMBL/GenBank/DDBJ databases">
        <authorList>
            <person name="Kaparullina E.N."/>
            <person name="Delegan Y.A."/>
            <person name="Doronina N.V."/>
        </authorList>
    </citation>
    <scope>NUCLEOTIDE SEQUENCE [LARGE SCALE GENOMIC DNA]</scope>
    <source>
        <strain evidence="1 2">7sh_L</strain>
    </source>
</reference>
<dbReference type="InterPro" id="IPR007402">
    <property type="entry name" value="DUF455"/>
</dbReference>
<evidence type="ECO:0000313" key="1">
    <source>
        <dbReference type="EMBL" id="MFJ5444822.1"/>
    </source>
</evidence>
<protein>
    <submittedName>
        <fullName evidence="1">Ferritin-like domain-containing protein</fullName>
    </submittedName>
</protein>